<evidence type="ECO:0000256" key="2">
    <source>
        <dbReference type="ARBA" id="ARBA00022692"/>
    </source>
</evidence>
<dbReference type="SMART" id="SM00921">
    <property type="entry name" value="MHC_II_beta"/>
    <property type="match status" value="1"/>
</dbReference>
<dbReference type="SUPFAM" id="SSF54452">
    <property type="entry name" value="MHC antigen-recognition domain"/>
    <property type="match status" value="1"/>
</dbReference>
<dbReference type="PROSITE" id="PS50835">
    <property type="entry name" value="IG_LIKE"/>
    <property type="match status" value="1"/>
</dbReference>
<dbReference type="InterPro" id="IPR000353">
    <property type="entry name" value="MHC_II_b_N"/>
</dbReference>
<dbReference type="FunFam" id="3.10.320.10:FF:000001">
    <property type="entry name" value="HLA class II histocompatibility antigen, DRB1-1 beta chain"/>
    <property type="match status" value="1"/>
</dbReference>
<dbReference type="SMART" id="SM00407">
    <property type="entry name" value="IGc1"/>
    <property type="match status" value="1"/>
</dbReference>
<evidence type="ECO:0000313" key="12">
    <source>
        <dbReference type="Proteomes" id="UP000011518"/>
    </source>
</evidence>
<evidence type="ECO:0000256" key="5">
    <source>
        <dbReference type="ARBA" id="ARBA00023130"/>
    </source>
</evidence>
<dbReference type="Pfam" id="PF07654">
    <property type="entry name" value="C1-set"/>
    <property type="match status" value="1"/>
</dbReference>
<dbReference type="Proteomes" id="UP000011518">
    <property type="component" value="Unassembled WGS sequence"/>
</dbReference>
<gene>
    <name evidence="11" type="ORF">TREES_T100021334</name>
</gene>
<dbReference type="InterPro" id="IPR013783">
    <property type="entry name" value="Ig-like_fold"/>
</dbReference>
<dbReference type="SUPFAM" id="SSF48726">
    <property type="entry name" value="Immunoglobulin"/>
    <property type="match status" value="1"/>
</dbReference>
<keyword evidence="8" id="KW-0491">MHC II</keyword>
<organism evidence="11 12">
    <name type="scientific">Tupaia chinensis</name>
    <name type="common">Chinese tree shrew</name>
    <name type="synonym">Tupaia belangeri chinensis</name>
    <dbReference type="NCBI Taxonomy" id="246437"/>
    <lineage>
        <taxon>Eukaryota</taxon>
        <taxon>Metazoa</taxon>
        <taxon>Chordata</taxon>
        <taxon>Craniata</taxon>
        <taxon>Vertebrata</taxon>
        <taxon>Euteleostomi</taxon>
        <taxon>Mammalia</taxon>
        <taxon>Eutheria</taxon>
        <taxon>Euarchontoglires</taxon>
        <taxon>Scandentia</taxon>
        <taxon>Tupaiidae</taxon>
        <taxon>Tupaia</taxon>
    </lineage>
</organism>
<dbReference type="Gene3D" id="3.10.320.10">
    <property type="entry name" value="Class II Histocompatibility Antigen, M Beta Chain, Chain B, domain 1"/>
    <property type="match status" value="1"/>
</dbReference>
<keyword evidence="4" id="KW-1133">Transmembrane helix</keyword>
<feature type="signal peptide" evidence="9">
    <location>
        <begin position="1"/>
        <end position="31"/>
    </location>
</feature>
<evidence type="ECO:0000256" key="3">
    <source>
        <dbReference type="ARBA" id="ARBA00022859"/>
    </source>
</evidence>
<feature type="domain" description="Ig-like" evidence="10">
    <location>
        <begin position="125"/>
        <end position="200"/>
    </location>
</feature>
<dbReference type="PANTHER" id="PTHR19944">
    <property type="entry name" value="MHC CLASS II-RELATED"/>
    <property type="match status" value="1"/>
</dbReference>
<keyword evidence="3" id="KW-0391">Immunity</keyword>
<dbReference type="PANTHER" id="PTHR19944:SF46">
    <property type="entry name" value="HLA CLASS II HISTOCOMPATIBILITY ANTIGEN, DP BETA 1 CHAIN"/>
    <property type="match status" value="1"/>
</dbReference>
<dbReference type="InterPro" id="IPR036179">
    <property type="entry name" value="Ig-like_dom_sf"/>
</dbReference>
<dbReference type="InterPro" id="IPR007110">
    <property type="entry name" value="Ig-like_dom"/>
</dbReference>
<dbReference type="InterPro" id="IPR014745">
    <property type="entry name" value="MHC_II_a/b_N"/>
</dbReference>
<feature type="chain" id="PRO_5003998156" evidence="9">
    <location>
        <begin position="32"/>
        <end position="264"/>
    </location>
</feature>
<evidence type="ECO:0000259" key="10">
    <source>
        <dbReference type="PROSITE" id="PS50835"/>
    </source>
</evidence>
<evidence type="ECO:0000256" key="8">
    <source>
        <dbReference type="ARBA" id="ARBA00023182"/>
    </source>
</evidence>
<keyword evidence="2" id="KW-0812">Transmembrane</keyword>
<keyword evidence="7" id="KW-0325">Glycoprotein</keyword>
<dbReference type="STRING" id="246437.L8Y201"/>
<comment type="subcellular location">
    <subcellularLocation>
        <location evidence="1">Membrane</location>
        <topology evidence="1">Single-pass type I membrane protein</topology>
    </subcellularLocation>
</comment>
<dbReference type="InterPro" id="IPR050160">
    <property type="entry name" value="MHC/Immunoglobulin"/>
</dbReference>
<accession>L8Y201</accession>
<evidence type="ECO:0000256" key="7">
    <source>
        <dbReference type="ARBA" id="ARBA00023180"/>
    </source>
</evidence>
<dbReference type="InterPro" id="IPR011162">
    <property type="entry name" value="MHC_I/II-like_Ag-recog"/>
</dbReference>
<dbReference type="InterPro" id="IPR003597">
    <property type="entry name" value="Ig_C1-set"/>
</dbReference>
<reference evidence="12" key="1">
    <citation type="submission" date="2012-07" db="EMBL/GenBank/DDBJ databases">
        <title>Genome of the Chinese tree shrew, a rising model animal genetically related to primates.</title>
        <authorList>
            <person name="Zhang G."/>
            <person name="Fan Y."/>
            <person name="Yao Y."/>
            <person name="Huang Z."/>
        </authorList>
    </citation>
    <scope>NUCLEOTIDE SEQUENCE [LARGE SCALE GENOMIC DNA]</scope>
</reference>
<keyword evidence="9" id="KW-0732">Signal</keyword>
<evidence type="ECO:0000256" key="4">
    <source>
        <dbReference type="ARBA" id="ARBA00022989"/>
    </source>
</evidence>
<sequence>MMVLQVAEGPWTVALMMTLLVLLNPMVQVKATPGKYVWQGLQECYTVNGTQRYVERHVYNREEYARFDSHLGKFQAVTELGRPSVNHWNDRKDILEQKQGRVDTMCRHIYEQYEGFPPQRLVARPDVNVFLSKKRPLQHHNMLICHVTDFYPGDIRVRWFLNGKEETDGVVSTKVIRNGDWTYQILVVLEMIPQQGDVYTPMSVDFMDRPGGQPLVEVTRTKTQNLGAFHIYLPTLGPGLASWSPSDPVRLQDVRQGPGPSRQR</sequence>
<dbReference type="GO" id="GO:0002250">
    <property type="term" value="P:adaptive immune response"/>
    <property type="evidence" value="ECO:0007669"/>
    <property type="project" value="UniProtKB-KW"/>
</dbReference>
<evidence type="ECO:0000256" key="9">
    <source>
        <dbReference type="SAM" id="SignalP"/>
    </source>
</evidence>
<evidence type="ECO:0000313" key="11">
    <source>
        <dbReference type="EMBL" id="ELV10297.1"/>
    </source>
</evidence>
<keyword evidence="5" id="KW-1064">Adaptive immunity</keyword>
<dbReference type="EMBL" id="KB368061">
    <property type="protein sequence ID" value="ELV10297.1"/>
    <property type="molecule type" value="Genomic_DNA"/>
</dbReference>
<keyword evidence="12" id="KW-1185">Reference proteome</keyword>
<reference evidence="12" key="2">
    <citation type="journal article" date="2013" name="Nat. Commun.">
        <title>Genome of the Chinese tree shrew.</title>
        <authorList>
            <person name="Fan Y."/>
            <person name="Huang Z.Y."/>
            <person name="Cao C.C."/>
            <person name="Chen C.S."/>
            <person name="Chen Y.X."/>
            <person name="Fan D.D."/>
            <person name="He J."/>
            <person name="Hou H.L."/>
            <person name="Hu L."/>
            <person name="Hu X.T."/>
            <person name="Jiang X.T."/>
            <person name="Lai R."/>
            <person name="Lang Y.S."/>
            <person name="Liang B."/>
            <person name="Liao S.G."/>
            <person name="Mu D."/>
            <person name="Ma Y.Y."/>
            <person name="Niu Y.Y."/>
            <person name="Sun X.Q."/>
            <person name="Xia J.Q."/>
            <person name="Xiao J."/>
            <person name="Xiong Z.Q."/>
            <person name="Xu L."/>
            <person name="Yang L."/>
            <person name="Zhang Y."/>
            <person name="Zhao W."/>
            <person name="Zhao X.D."/>
            <person name="Zheng Y.T."/>
            <person name="Zhou J.M."/>
            <person name="Zhu Y.B."/>
            <person name="Zhang G.J."/>
            <person name="Wang J."/>
            <person name="Yao Y.G."/>
        </authorList>
    </citation>
    <scope>NUCLEOTIDE SEQUENCE [LARGE SCALE GENOMIC DNA]</scope>
</reference>
<dbReference type="GO" id="GO:0002504">
    <property type="term" value="P:antigen processing and presentation of peptide or polysaccharide antigen via MHC class II"/>
    <property type="evidence" value="ECO:0007669"/>
    <property type="project" value="UniProtKB-KW"/>
</dbReference>
<keyword evidence="6" id="KW-0472">Membrane</keyword>
<evidence type="ECO:0000256" key="6">
    <source>
        <dbReference type="ARBA" id="ARBA00023136"/>
    </source>
</evidence>
<dbReference type="GO" id="GO:0042613">
    <property type="term" value="C:MHC class II protein complex"/>
    <property type="evidence" value="ECO:0007669"/>
    <property type="project" value="UniProtKB-KW"/>
</dbReference>
<evidence type="ECO:0000256" key="1">
    <source>
        <dbReference type="ARBA" id="ARBA00004479"/>
    </source>
</evidence>
<dbReference type="Pfam" id="PF00969">
    <property type="entry name" value="MHC_II_beta"/>
    <property type="match status" value="1"/>
</dbReference>
<dbReference type="AlphaFoldDB" id="L8Y201"/>
<proteinExistence type="predicted"/>
<dbReference type="InParanoid" id="L8Y201"/>
<name>L8Y201_TUPCH</name>
<dbReference type="Gene3D" id="2.60.40.10">
    <property type="entry name" value="Immunoglobulins"/>
    <property type="match status" value="1"/>
</dbReference>
<protein>
    <submittedName>
        <fullName evidence="11">HLA class II histocompatibility antigen, DP beta 1 chain</fullName>
    </submittedName>
</protein>